<sequence>MSVNINTASLSDLLDLGVSPIAAERILGRRHECGQVTQDELLNIPEVMDLSASVFVRLTCKERRDSSSGTNRSNGGRHSRSDNAARRNTAVIPKHLSFDGQSNWQAFANKFMRYVTMNSLSDKESCDNLCFCLEGKASEYYCLISDRYAHLTLFELEQRFGNQDLPETSMLLFTNLRQHRDESLSDWSDRVLTVANKALSDCTETHISMQVVLKFCQGCFDKEAGQYACNMRPPNIESAIQSVKWFRHNNIAIYGHNSRNPSREYEARVQTLTTSAQDTKTITSKESKDNDRIEALEKRVDDIKDRLALPGRIRPHFREMDREQAIPKVIFPTSLSPVFDTVLGAAI</sequence>
<reference evidence="2 3" key="1">
    <citation type="submission" date="2024-01" db="EMBL/GenBank/DDBJ databases">
        <title>The genome of the rayed Mediterranean limpet Patella caerulea (Linnaeus, 1758).</title>
        <authorList>
            <person name="Anh-Thu Weber A."/>
            <person name="Halstead-Nussloch G."/>
        </authorList>
    </citation>
    <scope>NUCLEOTIDE SEQUENCE [LARGE SCALE GENOMIC DNA]</scope>
    <source>
        <strain evidence="2">AATW-2023a</strain>
        <tissue evidence="2">Whole specimen</tissue>
    </source>
</reference>
<accession>A0AAN8JZL8</accession>
<feature type="compositionally biased region" description="Low complexity" evidence="1">
    <location>
        <begin position="67"/>
        <end position="76"/>
    </location>
</feature>
<organism evidence="2 3">
    <name type="scientific">Patella caerulea</name>
    <name type="common">Rayed Mediterranean limpet</name>
    <dbReference type="NCBI Taxonomy" id="87958"/>
    <lineage>
        <taxon>Eukaryota</taxon>
        <taxon>Metazoa</taxon>
        <taxon>Spiralia</taxon>
        <taxon>Lophotrochozoa</taxon>
        <taxon>Mollusca</taxon>
        <taxon>Gastropoda</taxon>
        <taxon>Patellogastropoda</taxon>
        <taxon>Patelloidea</taxon>
        <taxon>Patellidae</taxon>
        <taxon>Patella</taxon>
    </lineage>
</organism>
<evidence type="ECO:0000313" key="2">
    <source>
        <dbReference type="EMBL" id="KAK6181973.1"/>
    </source>
</evidence>
<comment type="caution">
    <text evidence="2">The sequence shown here is derived from an EMBL/GenBank/DDBJ whole genome shotgun (WGS) entry which is preliminary data.</text>
</comment>
<dbReference type="Proteomes" id="UP001347796">
    <property type="component" value="Unassembled WGS sequence"/>
</dbReference>
<protein>
    <submittedName>
        <fullName evidence="2">Uncharacterized protein</fullName>
    </submittedName>
</protein>
<dbReference type="EMBL" id="JAZGQO010000007">
    <property type="protein sequence ID" value="KAK6181973.1"/>
    <property type="molecule type" value="Genomic_DNA"/>
</dbReference>
<dbReference type="AlphaFoldDB" id="A0AAN8JZL8"/>
<evidence type="ECO:0000256" key="1">
    <source>
        <dbReference type="SAM" id="MobiDB-lite"/>
    </source>
</evidence>
<keyword evidence="3" id="KW-1185">Reference proteome</keyword>
<feature type="region of interest" description="Disordered" evidence="1">
    <location>
        <begin position="64"/>
        <end position="86"/>
    </location>
</feature>
<gene>
    <name evidence="2" type="ORF">SNE40_009748</name>
</gene>
<proteinExistence type="predicted"/>
<name>A0AAN8JZL8_PATCE</name>
<evidence type="ECO:0000313" key="3">
    <source>
        <dbReference type="Proteomes" id="UP001347796"/>
    </source>
</evidence>